<dbReference type="PROSITE" id="PS50088">
    <property type="entry name" value="ANK_REPEAT"/>
    <property type="match status" value="2"/>
</dbReference>
<name>A0A2U1MF82_ARTAN</name>
<keyword evidence="2" id="KW-0472">Membrane</keyword>
<protein>
    <submittedName>
        <fullName evidence="4">Ankyrin repeat-containing domain, PGG domain protein</fullName>
    </submittedName>
</protein>
<dbReference type="EMBL" id="PKPP01005490">
    <property type="protein sequence ID" value="PWA59931.1"/>
    <property type="molecule type" value="Genomic_DNA"/>
</dbReference>
<keyword evidence="1" id="KW-0040">ANK repeat</keyword>
<feature type="repeat" description="ANK" evidence="1">
    <location>
        <begin position="149"/>
        <end position="181"/>
    </location>
</feature>
<feature type="transmembrane region" description="Helical" evidence="2">
    <location>
        <begin position="526"/>
        <end position="546"/>
    </location>
</feature>
<sequence length="643" mass="72363">MASTSVSDASCIVEVEEEYPYGPSNNFPYPSHNFANINIVTVKLSGRDVYNVWEEQMLCLLTSHNMLGFIDGRFLSPSDGNGKAKEEDMKAWIRSDSLVKGLTPTDRITSDGNTSLHVAASTKNNKLLEKLLKMIPEENNTVLNVQNSLGSTPLHVAVIVGNTEATYALVRKNPDLLFAQDEKGRTPLDISFYNMHMEISLCLLEHIIYCRYKEGKKNMFSGTSGEELLILAISHKKFGLSLMLLRLYETIHNGEAVLMSIAQNFPCELNFWEKTINAWEDKHRGLIWRFLIFGFPFLKRLQTHRDAIDLLGAVFHRIPKKSDSSPPSLAQCYINLVFEATRLNAYEVITELVQYIPDAISSINEDGHRFIQYAVINRSEKIYNLLYKHIMCDHKNNYKTITDPDGNNLLHLAGRLAPADKLKLISGAALQIQRELQWFKEVEEFVGPITRTRKNYADETPEMVFTREHADLVIKGEKWMRATAESYTITAALIITIVFAAAITVPGGNNQDTGIPIHENNIAFKMFAVSDAISLFTAVTSLLMFLSILTTRFSAEDFLFKLPKRLIIGLAALFISTSAMIIAIGASLFLVFGHNNSWILIPIGVLTCLPITSFVTLQFPLIADLAGATYGRSIFDKRKEYFY</sequence>
<dbReference type="SMART" id="SM00248">
    <property type="entry name" value="ANK"/>
    <property type="match status" value="3"/>
</dbReference>
<dbReference type="InterPro" id="IPR036770">
    <property type="entry name" value="Ankyrin_rpt-contain_sf"/>
</dbReference>
<evidence type="ECO:0000256" key="1">
    <source>
        <dbReference type="PROSITE-ProRule" id="PRU00023"/>
    </source>
</evidence>
<evidence type="ECO:0000256" key="2">
    <source>
        <dbReference type="SAM" id="Phobius"/>
    </source>
</evidence>
<feature type="transmembrane region" description="Helical" evidence="2">
    <location>
        <begin position="566"/>
        <end position="592"/>
    </location>
</feature>
<organism evidence="4 5">
    <name type="scientific">Artemisia annua</name>
    <name type="common">Sweet wormwood</name>
    <dbReference type="NCBI Taxonomy" id="35608"/>
    <lineage>
        <taxon>Eukaryota</taxon>
        <taxon>Viridiplantae</taxon>
        <taxon>Streptophyta</taxon>
        <taxon>Embryophyta</taxon>
        <taxon>Tracheophyta</taxon>
        <taxon>Spermatophyta</taxon>
        <taxon>Magnoliopsida</taxon>
        <taxon>eudicotyledons</taxon>
        <taxon>Gunneridae</taxon>
        <taxon>Pentapetalae</taxon>
        <taxon>asterids</taxon>
        <taxon>campanulids</taxon>
        <taxon>Asterales</taxon>
        <taxon>Asteraceae</taxon>
        <taxon>Asteroideae</taxon>
        <taxon>Anthemideae</taxon>
        <taxon>Artemisiinae</taxon>
        <taxon>Artemisia</taxon>
    </lineage>
</organism>
<evidence type="ECO:0000313" key="4">
    <source>
        <dbReference type="EMBL" id="PWA59931.1"/>
    </source>
</evidence>
<gene>
    <name evidence="4" type="ORF">CTI12_AA386770</name>
</gene>
<keyword evidence="5" id="KW-1185">Reference proteome</keyword>
<dbReference type="OrthoDB" id="341259at2759"/>
<dbReference type="Proteomes" id="UP000245207">
    <property type="component" value="Unassembled WGS sequence"/>
</dbReference>
<comment type="caution">
    <text evidence="4">The sequence shown here is derived from an EMBL/GenBank/DDBJ whole genome shotgun (WGS) entry which is preliminary data.</text>
</comment>
<reference evidence="4 5" key="1">
    <citation type="journal article" date="2018" name="Mol. Plant">
        <title>The genome of Artemisia annua provides insight into the evolution of Asteraceae family and artemisinin biosynthesis.</title>
        <authorList>
            <person name="Shen Q."/>
            <person name="Zhang L."/>
            <person name="Liao Z."/>
            <person name="Wang S."/>
            <person name="Yan T."/>
            <person name="Shi P."/>
            <person name="Liu M."/>
            <person name="Fu X."/>
            <person name="Pan Q."/>
            <person name="Wang Y."/>
            <person name="Lv Z."/>
            <person name="Lu X."/>
            <person name="Zhang F."/>
            <person name="Jiang W."/>
            <person name="Ma Y."/>
            <person name="Chen M."/>
            <person name="Hao X."/>
            <person name="Li L."/>
            <person name="Tang Y."/>
            <person name="Lv G."/>
            <person name="Zhou Y."/>
            <person name="Sun X."/>
            <person name="Brodelius P.E."/>
            <person name="Rose J.K.C."/>
            <person name="Tang K."/>
        </authorList>
    </citation>
    <scope>NUCLEOTIDE SEQUENCE [LARGE SCALE GENOMIC DNA]</scope>
    <source>
        <strain evidence="5">cv. Huhao1</strain>
        <tissue evidence="4">Leaf</tissue>
    </source>
</reference>
<dbReference type="STRING" id="35608.A0A2U1MF82"/>
<dbReference type="AlphaFoldDB" id="A0A2U1MF82"/>
<proteinExistence type="predicted"/>
<dbReference type="PROSITE" id="PS50297">
    <property type="entry name" value="ANK_REP_REGION"/>
    <property type="match status" value="2"/>
</dbReference>
<dbReference type="GO" id="GO:0016020">
    <property type="term" value="C:membrane"/>
    <property type="evidence" value="ECO:0007669"/>
    <property type="project" value="TreeGrafter"/>
</dbReference>
<feature type="transmembrane region" description="Helical" evidence="2">
    <location>
        <begin position="487"/>
        <end position="506"/>
    </location>
</feature>
<keyword evidence="2" id="KW-1133">Transmembrane helix</keyword>
<dbReference type="InterPro" id="IPR026961">
    <property type="entry name" value="PGG_dom"/>
</dbReference>
<dbReference type="PANTHER" id="PTHR24177">
    <property type="entry name" value="CASKIN"/>
    <property type="match status" value="1"/>
</dbReference>
<dbReference type="PANTHER" id="PTHR24177:SF474">
    <property type="entry name" value="ANKYRIN REPEAT-CONTAINING DOMAIN, PGG DOMAIN, ANKYRIN REPEAT-CONTAINING DOMAIN SUPERFAMILY"/>
    <property type="match status" value="1"/>
</dbReference>
<evidence type="ECO:0000313" key="5">
    <source>
        <dbReference type="Proteomes" id="UP000245207"/>
    </source>
</evidence>
<evidence type="ECO:0000259" key="3">
    <source>
        <dbReference type="Pfam" id="PF13962"/>
    </source>
</evidence>
<dbReference type="Gene3D" id="1.25.40.20">
    <property type="entry name" value="Ankyrin repeat-containing domain"/>
    <property type="match status" value="1"/>
</dbReference>
<dbReference type="InterPro" id="IPR002110">
    <property type="entry name" value="Ankyrin_rpt"/>
</dbReference>
<accession>A0A2U1MF82</accession>
<feature type="transmembrane region" description="Helical" evidence="2">
    <location>
        <begin position="598"/>
        <end position="623"/>
    </location>
</feature>
<keyword evidence="2" id="KW-0812">Transmembrane</keyword>
<dbReference type="Pfam" id="PF12796">
    <property type="entry name" value="Ank_2"/>
    <property type="match status" value="1"/>
</dbReference>
<dbReference type="Pfam" id="PF13962">
    <property type="entry name" value="PGG"/>
    <property type="match status" value="1"/>
</dbReference>
<feature type="repeat" description="ANK" evidence="1">
    <location>
        <begin position="111"/>
        <end position="133"/>
    </location>
</feature>
<feature type="domain" description="PGG" evidence="3">
    <location>
        <begin position="477"/>
        <end position="590"/>
    </location>
</feature>
<dbReference type="SUPFAM" id="SSF48403">
    <property type="entry name" value="Ankyrin repeat"/>
    <property type="match status" value="1"/>
</dbReference>